<dbReference type="PROSITE" id="PS51844">
    <property type="entry name" value="SH3_LIKE"/>
    <property type="match status" value="1"/>
</dbReference>
<sequence length="2231" mass="256218">MPAPKAQEGEDPDPTPYLFVSLEQKRIDQTKPYDAKKACWVPDEKDGYLLGEIKATKGDVVSVGLPGGETKQYRKDQLSQVNPPKFEKAEDMADLTYLNEASVLHNLKQRYYAKLIYTKDYKKDQLQQVNPPKYEKCEDMSNLTYLNDASVLHNLKQRYYAKLIYTYSGLFCVAINPYKRFPVYTSRCAKLYRGKRRSEVPPHIFAISDGAYVNMLTNNENQSMLITGESGAGKTENTKKVIAYFATVGASTKKDKEAEAASQKKGSLEDQVVQTNPVLEAFGNAKTVRNDNSSRFGKFIRIHFGPSGKLAGADIETYLLEKARVISQQTLERSYHIFYQMMSGSVKGLKEICLLSNNVNDYYFVSQGKTTIPNVDDGEECLLTDVARWKATKKHGPPSVVLTTRMFSFFLFGHPVAMCLLSNNITDYYFVSQGKTTIPGLDDGEELLVTDQAFDVLGFTQEEKDDIYKITAAVMHMGGMKFKQRGREEQAEADGTEEGDRVAKLLGCDCADLYKNLLKPRIKVGNEFVTQGRNKDQVAYSVGAMSKAMFDRLFKWLVKKCNETLDTKQKRQHFIGVLDIAGFEIFDFNGFEQLCINFTNEKLQQFFNHHMFVLEQEEYKKEGIVWQFIDFGMDLLACIELIEKFNSFEQLCINFTNEKLQQFFNHHMFVLEQEEYTREGIEWAFIDFGMDLVACIDLIEKFNGFEQLCINFTNEKLQQFFNHHMFVLEQEEYKKEGIDWVFIDFGMDLLACIELIEKFNSFEQLCINFTNEKLQQFFNHHMFILEQEEYKREGIEWTFIDFGMDLQQTIDLIEKPMGILSILEEESMFPKATDKTFEEKLNNNHLGKSPNFLKPKPPKPGQQAAHFAIGHYAGNVPYNITGWLEKNKDPLNDTVVDQFKKSSNKLLVEIFADHPGQSGDAGGGGGGKGGRGKKGGGFSTVSSSYKEQLNNLMTTLRATQPHFVRCIIPNELKQPGVIDSHLVMHQLTCNGVLEGIRICRKGFPNRMVYPDFKLRYMILAPAQMAAHSDPKVGAAKCFEEIALDPDSYRIGHTKVFFRAGVLGQMEELRDERLGKIVSWMQAYIRGYLSRKDYKKLQEQRLALVVVQRNLRKYLQLRTWPWWKLWQKIKPLLNVTRIEDEMAALEEKARKAQEAFEKEEKLRKELEDMNSKLLTEKTNLLRQLEGEKGSLSEFQEKSLKLAAQKADLESQLQDLSDRFKEEEDARNNLFQNKKKLEQEVSGLKKDIEDLELNLQKSEQDKATKDHQIRNLNDEIAHQDELINKLNKEKKNQGEVNQKTGEELQAAEDKVNHLNKVKLKLEQTLDELEDSLEREKKSRADVEKAKRKVEGDLKLTQEAVADLERNKKELEQTIQRKDKELSSLTAKLEDEQSLVGKLQKQIKELQARIEELEEEIEAERGGRAKAEKQRSDLARELEELGERLEEAGGATSAQIELNKKREAELSKLRRDLEEANIQHESSLASLRKKHNDAVAEMGEQIDTLNKLKARVEKEKVQYYSECNDLRTSCDHLSNEKAAQEKIVKQLQHQLNETQGKLEEVNRTLNDFDAAKKKLSIENSDLLRQLEEAESQVSQLSKIKISLTTQLEDTKRLADEESRERATLLGKFRNLEHDLDNIREQVEEEAEGKADLQRQLSKANAEAQLWRTKYESEGVARAEELEEAKRKLQARLAEAEETIESLNQKVIALEKTKQRLSTEVEDLQIEVDRATAIANAAEKKQKAFDKIIGEWKLKVDDLAAELDASQKECRNYSTELFRLRGAYEEGQEQLEAVRRENKNLADEVKDLLDQIGEGGRNIHEIEKARKRLEAEKDELQAALEEAEAALEQEENKVLRSQLELSQVRQEIDRRIQEKEEEFENTRKNHQRALDSMQASLEAEAKGKAEALRMKKKLEADINELEIALDHANKANAEAQKNIKRYQQQLKDVQTALEEEQRARDEARELLGISERRANALQNELEESRTLLEQADRGRRQAEQELADCHEQLNELSAQNASISGAKRKLEAELQTLHSDLDELLNEAKNSEEKAKKAMVDAARLADELRAEQDHAQTQEKLRKALETQIKELQVRLDEAEANALKGGKKAIQKLEQRVRELENELDGEQRRHADAQKNLRKSERRIKELSFQADEDRKNHERMQDLVDKLQQKIKTYKRQIEEAEEIAALNLAKFRKAQQELEEAEERADLAEQAITKFRTKGRGGSAARGLSPAVSC</sequence>
<dbReference type="InterPro" id="IPR001609">
    <property type="entry name" value="Myosin_head_motor_dom-like"/>
</dbReference>
<evidence type="ECO:0000256" key="2">
    <source>
        <dbReference type="ARBA" id="ARBA00008314"/>
    </source>
</evidence>
<accession>A0A836G120</accession>
<evidence type="ECO:0000256" key="12">
    <source>
        <dbReference type="ARBA" id="ARBA00038612"/>
    </source>
</evidence>
<evidence type="ECO:0000256" key="14">
    <source>
        <dbReference type="SAM" id="MobiDB-lite"/>
    </source>
</evidence>
<dbReference type="InterPro" id="IPR002928">
    <property type="entry name" value="Myosin_tail"/>
</dbReference>
<dbReference type="FunFam" id="1.20.5.340:FF:000021">
    <property type="entry name" value="Myosin heavy chain, isoform G"/>
    <property type="match status" value="1"/>
</dbReference>
<name>A0A836G120_9HYME</name>
<evidence type="ECO:0000256" key="9">
    <source>
        <dbReference type="ARBA" id="ARBA00023175"/>
    </source>
</evidence>
<dbReference type="FunFam" id="1.20.5.340:FF:000036">
    <property type="entry name" value="Myosin heavy chain"/>
    <property type="match status" value="1"/>
</dbReference>
<dbReference type="FunFam" id="3.40.850.10:FF:000024">
    <property type="entry name" value="Myosin heavy chain, isoform J"/>
    <property type="match status" value="1"/>
</dbReference>
<evidence type="ECO:0000259" key="15">
    <source>
        <dbReference type="PROSITE" id="PS51456"/>
    </source>
</evidence>
<comment type="caution">
    <text evidence="17">The sequence shown here is derived from an EMBL/GenBank/DDBJ whole genome shotgun (WGS) entry which is preliminary data.</text>
</comment>
<keyword evidence="9 13" id="KW-0505">Motor protein</keyword>
<dbReference type="Gene3D" id="1.20.58.530">
    <property type="match status" value="4"/>
</dbReference>
<evidence type="ECO:0000256" key="8">
    <source>
        <dbReference type="ARBA" id="ARBA00023123"/>
    </source>
</evidence>
<dbReference type="GO" id="GO:0006936">
    <property type="term" value="P:muscle contraction"/>
    <property type="evidence" value="ECO:0007669"/>
    <property type="project" value="UniProtKB-ARBA"/>
</dbReference>
<reference evidence="17 18" key="1">
    <citation type="submission" date="2020-02" db="EMBL/GenBank/DDBJ databases">
        <title>Relaxed selection underlies rapid genomic changes in the transitions from sociality to social parasitism in ants.</title>
        <authorList>
            <person name="Bi X."/>
        </authorList>
    </citation>
    <scope>NUCLEOTIDE SEQUENCE [LARGE SCALE GENOMIC DNA]</scope>
    <source>
        <strain evidence="17">BGI-DK2014b</strain>
        <tissue evidence="17">Whole body</tissue>
    </source>
</reference>
<dbReference type="InterPro" id="IPR036961">
    <property type="entry name" value="Kinesin_motor_dom_sf"/>
</dbReference>
<feature type="binding site" evidence="13">
    <location>
        <begin position="228"/>
        <end position="235"/>
    </location>
    <ligand>
        <name>ATP</name>
        <dbReference type="ChEBI" id="CHEBI:30616"/>
    </ligand>
</feature>
<dbReference type="GO" id="GO:0051015">
    <property type="term" value="F:actin filament binding"/>
    <property type="evidence" value="ECO:0007669"/>
    <property type="project" value="InterPro"/>
</dbReference>
<dbReference type="SMART" id="SM00242">
    <property type="entry name" value="MYSc"/>
    <property type="match status" value="1"/>
</dbReference>
<dbReference type="FunFam" id="1.20.5.340:FF:000019">
    <property type="entry name" value="Myosin heavy chain, isoform G"/>
    <property type="match status" value="1"/>
</dbReference>
<feature type="region of interest" description="Disordered" evidence="14">
    <location>
        <begin position="2115"/>
        <end position="2135"/>
    </location>
</feature>
<keyword evidence="10" id="KW-0514">Muscle protein</keyword>
<dbReference type="EMBL" id="JAANIB010003350">
    <property type="protein sequence ID" value="KAG5337870.1"/>
    <property type="molecule type" value="Genomic_DNA"/>
</dbReference>
<keyword evidence="11 13" id="KW-0009">Actin-binding</keyword>
<keyword evidence="6 13" id="KW-0067">ATP-binding</keyword>
<proteinExistence type="inferred from homology"/>
<evidence type="ECO:0000256" key="6">
    <source>
        <dbReference type="ARBA" id="ARBA00022840"/>
    </source>
</evidence>
<dbReference type="FunFam" id="1.20.5.340:FF:000038">
    <property type="entry name" value="Myosin heavy chain muscle"/>
    <property type="match status" value="1"/>
</dbReference>
<comment type="subcellular location">
    <subcellularLocation>
        <location evidence="1">Cytoplasm</location>
        <location evidence="1">Myofibril</location>
    </subcellularLocation>
</comment>
<dbReference type="PANTHER" id="PTHR13140:SF857">
    <property type="entry name" value="MYOSIN-11"/>
    <property type="match status" value="1"/>
</dbReference>
<dbReference type="GO" id="GO:0042802">
    <property type="term" value="F:identical protein binding"/>
    <property type="evidence" value="ECO:0007669"/>
    <property type="project" value="UniProtKB-ARBA"/>
</dbReference>
<keyword evidence="8 13" id="KW-0518">Myosin</keyword>
<dbReference type="Gene3D" id="1.20.120.720">
    <property type="entry name" value="Myosin VI head, motor domain, U50 subdomain"/>
    <property type="match status" value="1"/>
</dbReference>
<dbReference type="FunFam" id="2.30.30.360:FF:000001">
    <property type="entry name" value="Myosin heavy chain"/>
    <property type="match status" value="1"/>
</dbReference>
<dbReference type="GO" id="GO:0030017">
    <property type="term" value="C:sarcomere"/>
    <property type="evidence" value="ECO:0007669"/>
    <property type="project" value="UniProtKB-ARBA"/>
</dbReference>
<feature type="non-terminal residue" evidence="17">
    <location>
        <position position="1"/>
    </location>
</feature>
<dbReference type="Pfam" id="PF01576">
    <property type="entry name" value="Myosin_tail_1"/>
    <property type="match status" value="1"/>
</dbReference>
<evidence type="ECO:0000313" key="18">
    <source>
        <dbReference type="Proteomes" id="UP000670152"/>
    </source>
</evidence>
<dbReference type="InterPro" id="IPR014751">
    <property type="entry name" value="XRCC4-like_C"/>
</dbReference>
<dbReference type="PROSITE" id="PS50096">
    <property type="entry name" value="IQ"/>
    <property type="match status" value="1"/>
</dbReference>
<dbReference type="FunFam" id="1.20.58.530:FF:000001">
    <property type="entry name" value="Myosin heavy chain"/>
    <property type="match status" value="1"/>
</dbReference>
<organism evidence="17 18">
    <name type="scientific">Acromyrmex heyeri</name>
    <dbReference type="NCBI Taxonomy" id="230685"/>
    <lineage>
        <taxon>Eukaryota</taxon>
        <taxon>Metazoa</taxon>
        <taxon>Ecdysozoa</taxon>
        <taxon>Arthropoda</taxon>
        <taxon>Hexapoda</taxon>
        <taxon>Insecta</taxon>
        <taxon>Pterygota</taxon>
        <taxon>Neoptera</taxon>
        <taxon>Endopterygota</taxon>
        <taxon>Hymenoptera</taxon>
        <taxon>Apocrita</taxon>
        <taxon>Aculeata</taxon>
        <taxon>Formicoidea</taxon>
        <taxon>Formicidae</taxon>
        <taxon>Myrmicinae</taxon>
        <taxon>Acromyrmex</taxon>
    </lineage>
</organism>
<feature type="region of interest" description="Disordered" evidence="14">
    <location>
        <begin position="914"/>
        <end position="940"/>
    </location>
</feature>
<dbReference type="GO" id="GO:0031033">
    <property type="term" value="P:myosin filament organization"/>
    <property type="evidence" value="ECO:0007669"/>
    <property type="project" value="UniProtKB-ARBA"/>
</dbReference>
<dbReference type="Pfam" id="PF00063">
    <property type="entry name" value="Myosin_head"/>
    <property type="match status" value="5"/>
</dbReference>
<protein>
    <submittedName>
        <fullName evidence="17">MYSA protein</fullName>
    </submittedName>
</protein>
<dbReference type="FunFam" id="1.10.10.820:FF:000001">
    <property type="entry name" value="Myosin heavy chain"/>
    <property type="match status" value="1"/>
</dbReference>
<dbReference type="PANTHER" id="PTHR13140">
    <property type="entry name" value="MYOSIN"/>
    <property type="match status" value="1"/>
</dbReference>
<dbReference type="InterPro" id="IPR004009">
    <property type="entry name" value="SH3_Myosin"/>
</dbReference>
<evidence type="ECO:0000256" key="4">
    <source>
        <dbReference type="ARBA" id="ARBA00022490"/>
    </source>
</evidence>
<dbReference type="GO" id="GO:0016459">
    <property type="term" value="C:myosin complex"/>
    <property type="evidence" value="ECO:0007669"/>
    <property type="project" value="UniProtKB-KW"/>
</dbReference>
<feature type="non-terminal residue" evidence="17">
    <location>
        <position position="2231"/>
    </location>
</feature>
<dbReference type="GO" id="GO:0048513">
    <property type="term" value="P:animal organ development"/>
    <property type="evidence" value="ECO:0007669"/>
    <property type="project" value="UniProtKB-ARBA"/>
</dbReference>
<keyword evidence="5 13" id="KW-0547">Nucleotide-binding</keyword>
<dbReference type="GO" id="GO:0016020">
    <property type="term" value="C:membrane"/>
    <property type="evidence" value="ECO:0007669"/>
    <property type="project" value="TreeGrafter"/>
</dbReference>
<dbReference type="Pfam" id="PF02736">
    <property type="entry name" value="Myosin_N"/>
    <property type="match status" value="1"/>
</dbReference>
<dbReference type="OrthoDB" id="6108017at2759"/>
<dbReference type="FunFam" id="1.20.5.370:FF:000008">
    <property type="entry name" value="Myosin heavy chain"/>
    <property type="match status" value="1"/>
</dbReference>
<evidence type="ECO:0000256" key="11">
    <source>
        <dbReference type="ARBA" id="ARBA00023203"/>
    </source>
</evidence>
<dbReference type="InterPro" id="IPR008989">
    <property type="entry name" value="Myosin_S1_N"/>
</dbReference>
<dbReference type="CDD" id="cd14909">
    <property type="entry name" value="MYSc_Myh1_insects_crustaceans"/>
    <property type="match status" value="1"/>
</dbReference>
<dbReference type="SUPFAM" id="SSF90257">
    <property type="entry name" value="Myosin rod fragments"/>
    <property type="match status" value="6"/>
</dbReference>
<evidence type="ECO:0000256" key="1">
    <source>
        <dbReference type="ARBA" id="ARBA00004657"/>
    </source>
</evidence>
<dbReference type="InterPro" id="IPR027417">
    <property type="entry name" value="P-loop_NTPase"/>
</dbReference>
<feature type="region of interest" description="Actin-binding" evidence="13">
    <location>
        <begin position="949"/>
        <end position="971"/>
    </location>
</feature>
<comment type="subunit">
    <text evidence="12">Muscle myosin is a hexameric protein that consists of 2 heavy chain subunits (MHC), 2 alkali light chain subunits (MLC) and 2 regulatory light chain subunits (MLC-2).</text>
</comment>
<evidence type="ECO:0000256" key="13">
    <source>
        <dbReference type="PROSITE-ProRule" id="PRU00782"/>
    </source>
</evidence>
<dbReference type="Gene3D" id="1.20.5.370">
    <property type="match status" value="4"/>
</dbReference>
<dbReference type="FunFam" id="1.20.5.370:FF:000009">
    <property type="entry name" value="Myosin heavy chain, isoform G"/>
    <property type="match status" value="1"/>
</dbReference>
<keyword evidence="7" id="KW-0175">Coiled coil</keyword>
<dbReference type="FunFam" id="1.20.5.340:FF:000025">
    <property type="entry name" value="Myosin heavy chain, isoform G"/>
    <property type="match status" value="1"/>
</dbReference>
<dbReference type="GO" id="GO:0045214">
    <property type="term" value="P:sarcomere organization"/>
    <property type="evidence" value="ECO:0007669"/>
    <property type="project" value="UniProtKB-ARBA"/>
</dbReference>
<dbReference type="Gene3D" id="2.30.30.360">
    <property type="entry name" value="Myosin S1 fragment, N-terminal"/>
    <property type="match status" value="1"/>
</dbReference>
<dbReference type="Gene3D" id="1.10.10.820">
    <property type="match status" value="1"/>
</dbReference>
<gene>
    <name evidence="17" type="primary">Mhc_0</name>
    <name evidence="17" type="ORF">G6Z77_0013775</name>
</gene>
<keyword evidence="4" id="KW-0963">Cytoplasm</keyword>
<evidence type="ECO:0000256" key="7">
    <source>
        <dbReference type="ARBA" id="ARBA00023054"/>
    </source>
</evidence>
<dbReference type="FunFam" id="1.20.5.370:FF:000005">
    <property type="entry name" value="Myosin heavy chain, isoform I"/>
    <property type="match status" value="1"/>
</dbReference>
<dbReference type="GO" id="GO:0007424">
    <property type="term" value="P:open tracheal system development"/>
    <property type="evidence" value="ECO:0007669"/>
    <property type="project" value="UniProtKB-ARBA"/>
</dbReference>
<dbReference type="GO" id="GO:0000146">
    <property type="term" value="F:microfilament motor activity"/>
    <property type="evidence" value="ECO:0007669"/>
    <property type="project" value="TreeGrafter"/>
</dbReference>
<evidence type="ECO:0000313" key="17">
    <source>
        <dbReference type="EMBL" id="KAG5337870.1"/>
    </source>
</evidence>
<dbReference type="Gene3D" id="3.40.850.10">
    <property type="entry name" value="Kinesin motor domain"/>
    <property type="match status" value="3"/>
</dbReference>
<dbReference type="PRINTS" id="PR00193">
    <property type="entry name" value="MYOSINHEAVY"/>
</dbReference>
<evidence type="ECO:0000259" key="16">
    <source>
        <dbReference type="PROSITE" id="PS51844"/>
    </source>
</evidence>
<evidence type="ECO:0000256" key="3">
    <source>
        <dbReference type="ARBA" id="ARBA00022433"/>
    </source>
</evidence>
<dbReference type="GO" id="GO:0032982">
    <property type="term" value="C:myosin filament"/>
    <property type="evidence" value="ECO:0007669"/>
    <property type="project" value="UniProtKB-KW"/>
</dbReference>
<keyword evidence="3" id="KW-0787">Thick filament</keyword>
<keyword evidence="18" id="KW-1185">Reference proteome</keyword>
<dbReference type="GO" id="GO:0007015">
    <property type="term" value="P:actin filament organization"/>
    <property type="evidence" value="ECO:0007669"/>
    <property type="project" value="TreeGrafter"/>
</dbReference>
<dbReference type="FunFam" id="1.20.120.720:FF:000001">
    <property type="entry name" value="Myosin heavy chain, muscle"/>
    <property type="match status" value="1"/>
</dbReference>
<feature type="domain" description="Myosin N-terminal SH3-like" evidence="16">
    <location>
        <begin position="34"/>
        <end position="83"/>
    </location>
</feature>
<dbReference type="FunFam" id="1.20.5.340:FF:000050">
    <property type="entry name" value="Myosin heavy chain, muscle"/>
    <property type="match status" value="1"/>
</dbReference>
<dbReference type="PROSITE" id="PS51456">
    <property type="entry name" value="MYOSIN_MOTOR"/>
    <property type="match status" value="1"/>
</dbReference>
<dbReference type="SUPFAM" id="SSF52540">
    <property type="entry name" value="P-loop containing nucleoside triphosphate hydrolases"/>
    <property type="match status" value="5"/>
</dbReference>
<dbReference type="Gene3D" id="4.10.270.10">
    <property type="entry name" value="Myosin, subunit A"/>
    <property type="match status" value="1"/>
</dbReference>
<dbReference type="InterPro" id="IPR000048">
    <property type="entry name" value="IQ_motif_EF-hand-BS"/>
</dbReference>
<evidence type="ECO:0000256" key="5">
    <source>
        <dbReference type="ARBA" id="ARBA00022741"/>
    </source>
</evidence>
<dbReference type="GO" id="GO:0007298">
    <property type="term" value="P:border follicle cell migration"/>
    <property type="evidence" value="ECO:0007669"/>
    <property type="project" value="UniProtKB-ARBA"/>
</dbReference>
<dbReference type="SMART" id="SM00015">
    <property type="entry name" value="IQ"/>
    <property type="match status" value="1"/>
</dbReference>
<evidence type="ECO:0000256" key="10">
    <source>
        <dbReference type="ARBA" id="ARBA00023179"/>
    </source>
</evidence>
<feature type="compositionally biased region" description="Gly residues" evidence="14">
    <location>
        <begin position="919"/>
        <end position="929"/>
    </location>
</feature>
<comment type="similarity">
    <text evidence="2 13">Belongs to the TRAFAC class myosin-kinesin ATPase superfamily. Myosin family.</text>
</comment>
<dbReference type="Gene3D" id="6.20.240.20">
    <property type="match status" value="1"/>
</dbReference>
<dbReference type="GO" id="GO:0005524">
    <property type="term" value="F:ATP binding"/>
    <property type="evidence" value="ECO:0007669"/>
    <property type="project" value="UniProtKB-UniRule"/>
</dbReference>
<feature type="domain" description="Myosin motor" evidence="15">
    <location>
        <begin position="135"/>
        <end position="1070"/>
    </location>
</feature>
<dbReference type="Gene3D" id="1.20.5.340">
    <property type="match status" value="6"/>
</dbReference>
<dbReference type="Proteomes" id="UP000670152">
    <property type="component" value="Unassembled WGS sequence"/>
</dbReference>
<dbReference type="FunFam" id="1.20.5.370:FF:000001">
    <property type="entry name" value="Myosin heavy chain"/>
    <property type="match status" value="1"/>
</dbReference>
<dbReference type="FunFam" id="1.20.5.370:FF:000010">
    <property type="entry name" value="Myosin heavy chain, isoform G"/>
    <property type="match status" value="1"/>
</dbReference>